<dbReference type="NCBIfam" id="TIGR00138">
    <property type="entry name" value="rsmG_gidB"/>
    <property type="match status" value="1"/>
</dbReference>
<comment type="caution">
    <text evidence="6">Lacks conserved residue(s) required for the propagation of feature annotation.</text>
</comment>
<comment type="caution">
    <text evidence="7">The sequence shown here is derived from an EMBL/GenBank/DDBJ whole genome shotgun (WGS) entry which is preliminary data.</text>
</comment>
<evidence type="ECO:0000256" key="6">
    <source>
        <dbReference type="HAMAP-Rule" id="MF_00074"/>
    </source>
</evidence>
<evidence type="ECO:0000256" key="1">
    <source>
        <dbReference type="ARBA" id="ARBA00022490"/>
    </source>
</evidence>
<protein>
    <recommendedName>
        <fullName evidence="6">Ribosomal RNA small subunit methyltransferase G</fullName>
        <ecNumber evidence="6">2.1.1.170</ecNumber>
    </recommendedName>
    <alternativeName>
        <fullName evidence="6">16S rRNA 7-methylguanosine methyltransferase</fullName>
        <shortName evidence="6">16S rRNA m7G methyltransferase</shortName>
    </alternativeName>
</protein>
<dbReference type="GO" id="GO:0005829">
    <property type="term" value="C:cytosol"/>
    <property type="evidence" value="ECO:0007669"/>
    <property type="project" value="TreeGrafter"/>
</dbReference>
<dbReference type="RefSeq" id="WP_075869493.1">
    <property type="nucleotide sequence ID" value="NZ_CALYQA010000002.1"/>
</dbReference>
<evidence type="ECO:0000256" key="5">
    <source>
        <dbReference type="ARBA" id="ARBA00022691"/>
    </source>
</evidence>
<accession>A0A1R0FBS2</accession>
<keyword evidence="1 6" id="KW-0963">Cytoplasm</keyword>
<feature type="binding site" evidence="6">
    <location>
        <position position="77"/>
    </location>
    <ligand>
        <name>S-adenosyl-L-methionine</name>
        <dbReference type="ChEBI" id="CHEBI:59789"/>
    </ligand>
</feature>
<keyword evidence="4 6" id="KW-0808">Transferase</keyword>
<comment type="subcellular location">
    <subcellularLocation>
        <location evidence="6">Cytoplasm</location>
    </subcellularLocation>
</comment>
<sequence>MTEWAEEKYQSILQIVPTVSRETAGALMAFEEAVKKWQSHINLIANATLPELWTRHILDSAQLAEFKPQAKNWCDIGSGGGFPGIVIAILLKEQSGFHIDLVESNNKKAAFLRSVSAEFNLPTTVHTSRIETSYIHINKPKIITSRALASLEKLFELTQPWFEQGATALFQKGRDYKKEIAEAEKNWKFDFEVHQSKIDKQSVILEISKIDSRKG</sequence>
<dbReference type="InterPro" id="IPR003682">
    <property type="entry name" value="rRNA_ssu_MeTfrase_G"/>
</dbReference>
<dbReference type="Pfam" id="PF02527">
    <property type="entry name" value="GidB"/>
    <property type="match status" value="1"/>
</dbReference>
<evidence type="ECO:0000256" key="4">
    <source>
        <dbReference type="ARBA" id="ARBA00022679"/>
    </source>
</evidence>
<dbReference type="EMBL" id="LXYT01000001">
    <property type="protein sequence ID" value="OLY44349.1"/>
    <property type="molecule type" value="Genomic_DNA"/>
</dbReference>
<keyword evidence="2 6" id="KW-0698">rRNA processing</keyword>
<keyword evidence="3 6" id="KW-0489">Methyltransferase</keyword>
<comment type="similarity">
    <text evidence="6">Belongs to the methyltransferase superfamily. RNA methyltransferase RsmG family.</text>
</comment>
<dbReference type="HAMAP" id="MF_00074">
    <property type="entry name" value="16SrRNA_methyltr_G"/>
    <property type="match status" value="1"/>
</dbReference>
<feature type="binding site" evidence="6">
    <location>
        <position position="146"/>
    </location>
    <ligand>
        <name>S-adenosyl-L-methionine</name>
        <dbReference type="ChEBI" id="CHEBI:59789"/>
    </ligand>
</feature>
<dbReference type="GO" id="GO:0070043">
    <property type="term" value="F:rRNA (guanine-N7-)-methyltransferase activity"/>
    <property type="evidence" value="ECO:0007669"/>
    <property type="project" value="UniProtKB-UniRule"/>
</dbReference>
<gene>
    <name evidence="6" type="primary">rsmG</name>
    <name evidence="7" type="ORF">PEB0149_018180</name>
</gene>
<evidence type="ECO:0000313" key="8">
    <source>
        <dbReference type="Proteomes" id="UP000187344"/>
    </source>
</evidence>
<dbReference type="PANTHER" id="PTHR31760:SF0">
    <property type="entry name" value="S-ADENOSYL-L-METHIONINE-DEPENDENT METHYLTRANSFERASES SUPERFAMILY PROTEIN"/>
    <property type="match status" value="1"/>
</dbReference>
<dbReference type="EC" id="2.1.1.170" evidence="6"/>
<reference evidence="7 8" key="1">
    <citation type="submission" date="2016-12" db="EMBL/GenBank/DDBJ databases">
        <title>Comparative genomics of Bartonella apis.</title>
        <authorList>
            <person name="Engel P."/>
        </authorList>
    </citation>
    <scope>NUCLEOTIDE SEQUENCE [LARGE SCALE GENOMIC DNA]</scope>
    <source>
        <strain evidence="7 8">PEB0149</strain>
    </source>
</reference>
<dbReference type="InterPro" id="IPR029063">
    <property type="entry name" value="SAM-dependent_MTases_sf"/>
</dbReference>
<name>A0A1R0FBS2_9HYPH</name>
<dbReference type="Gene3D" id="3.40.50.150">
    <property type="entry name" value="Vaccinia Virus protein VP39"/>
    <property type="match status" value="1"/>
</dbReference>
<dbReference type="PANTHER" id="PTHR31760">
    <property type="entry name" value="S-ADENOSYL-L-METHIONINE-DEPENDENT METHYLTRANSFERASES SUPERFAMILY PROTEIN"/>
    <property type="match status" value="1"/>
</dbReference>
<dbReference type="Proteomes" id="UP000187344">
    <property type="component" value="Unassembled WGS sequence"/>
</dbReference>
<feature type="binding site" evidence="6">
    <location>
        <begin position="130"/>
        <end position="131"/>
    </location>
    <ligand>
        <name>S-adenosyl-L-methionine</name>
        <dbReference type="ChEBI" id="CHEBI:59789"/>
    </ligand>
</feature>
<dbReference type="OrthoDB" id="9808773at2"/>
<comment type="function">
    <text evidence="6">Specifically methylates the N7 position of guanine in position 527 of 16S rRNA.</text>
</comment>
<keyword evidence="5 6" id="KW-0949">S-adenosyl-L-methionine</keyword>
<dbReference type="AlphaFoldDB" id="A0A1R0FBS2"/>
<dbReference type="PIRSF" id="PIRSF003078">
    <property type="entry name" value="GidB"/>
    <property type="match status" value="1"/>
</dbReference>
<keyword evidence="8" id="KW-1185">Reference proteome</keyword>
<feature type="binding site" evidence="6">
    <location>
        <position position="82"/>
    </location>
    <ligand>
        <name>S-adenosyl-L-methionine</name>
        <dbReference type="ChEBI" id="CHEBI:59789"/>
    </ligand>
</feature>
<dbReference type="SUPFAM" id="SSF53335">
    <property type="entry name" value="S-adenosyl-L-methionine-dependent methyltransferases"/>
    <property type="match status" value="1"/>
</dbReference>
<evidence type="ECO:0000256" key="3">
    <source>
        <dbReference type="ARBA" id="ARBA00022603"/>
    </source>
</evidence>
<comment type="catalytic activity">
    <reaction evidence="6">
        <text>guanosine(527) in 16S rRNA + S-adenosyl-L-methionine = N(7)-methylguanosine(527) in 16S rRNA + S-adenosyl-L-homocysteine</text>
        <dbReference type="Rhea" id="RHEA:42732"/>
        <dbReference type="Rhea" id="RHEA-COMP:10209"/>
        <dbReference type="Rhea" id="RHEA-COMP:10210"/>
        <dbReference type="ChEBI" id="CHEBI:57856"/>
        <dbReference type="ChEBI" id="CHEBI:59789"/>
        <dbReference type="ChEBI" id="CHEBI:74269"/>
        <dbReference type="ChEBI" id="CHEBI:74480"/>
        <dbReference type="EC" id="2.1.1.170"/>
    </reaction>
</comment>
<organism evidence="7 8">
    <name type="scientific">Bartonella apis</name>
    <dbReference type="NCBI Taxonomy" id="1686310"/>
    <lineage>
        <taxon>Bacteria</taxon>
        <taxon>Pseudomonadati</taxon>
        <taxon>Pseudomonadota</taxon>
        <taxon>Alphaproteobacteria</taxon>
        <taxon>Hyphomicrobiales</taxon>
        <taxon>Bartonellaceae</taxon>
        <taxon>Bartonella</taxon>
    </lineage>
</organism>
<evidence type="ECO:0000313" key="7">
    <source>
        <dbReference type="EMBL" id="OLY44349.1"/>
    </source>
</evidence>
<evidence type="ECO:0000256" key="2">
    <source>
        <dbReference type="ARBA" id="ARBA00022552"/>
    </source>
</evidence>
<proteinExistence type="inferred from homology"/>